<gene>
    <name evidence="2" type="ORF">AK830_g5792</name>
</gene>
<dbReference type="Proteomes" id="UP000050424">
    <property type="component" value="Unassembled WGS sequence"/>
</dbReference>
<dbReference type="EMBL" id="LKCW01000076">
    <property type="protein sequence ID" value="KPM40779.1"/>
    <property type="molecule type" value="Genomic_DNA"/>
</dbReference>
<dbReference type="STRING" id="78410.A0A0P7BID7"/>
<evidence type="ECO:0000256" key="1">
    <source>
        <dbReference type="SAM" id="MobiDB-lite"/>
    </source>
</evidence>
<feature type="compositionally biased region" description="Basic and acidic residues" evidence="1">
    <location>
        <begin position="325"/>
        <end position="342"/>
    </location>
</feature>
<organism evidence="2 3">
    <name type="scientific">Neonectria ditissima</name>
    <dbReference type="NCBI Taxonomy" id="78410"/>
    <lineage>
        <taxon>Eukaryota</taxon>
        <taxon>Fungi</taxon>
        <taxon>Dikarya</taxon>
        <taxon>Ascomycota</taxon>
        <taxon>Pezizomycotina</taxon>
        <taxon>Sordariomycetes</taxon>
        <taxon>Hypocreomycetidae</taxon>
        <taxon>Hypocreales</taxon>
        <taxon>Nectriaceae</taxon>
        <taxon>Neonectria</taxon>
    </lineage>
</organism>
<dbReference type="OrthoDB" id="1045822at2759"/>
<dbReference type="AlphaFoldDB" id="A0A0P7BID7"/>
<reference evidence="2 3" key="1">
    <citation type="submission" date="2015-09" db="EMBL/GenBank/DDBJ databases">
        <title>Draft genome of a European isolate of the apple canker pathogen Neonectria ditissima.</title>
        <authorList>
            <person name="Gomez-Cortecero A."/>
            <person name="Harrison R.J."/>
            <person name="Armitage A.D."/>
        </authorList>
    </citation>
    <scope>NUCLEOTIDE SEQUENCE [LARGE SCALE GENOMIC DNA]</scope>
    <source>
        <strain evidence="2 3">R09/05</strain>
    </source>
</reference>
<feature type="compositionally biased region" description="Basic and acidic residues" evidence="1">
    <location>
        <begin position="131"/>
        <end position="146"/>
    </location>
</feature>
<feature type="region of interest" description="Disordered" evidence="1">
    <location>
        <begin position="124"/>
        <end position="151"/>
    </location>
</feature>
<feature type="compositionally biased region" description="Basic and acidic residues" evidence="1">
    <location>
        <begin position="216"/>
        <end position="229"/>
    </location>
</feature>
<accession>A0A0P7BID7</accession>
<feature type="compositionally biased region" description="Basic and acidic residues" evidence="1">
    <location>
        <begin position="239"/>
        <end position="248"/>
    </location>
</feature>
<keyword evidence="3" id="KW-1185">Reference proteome</keyword>
<name>A0A0P7BID7_9HYPO</name>
<proteinExistence type="predicted"/>
<feature type="compositionally biased region" description="Basic and acidic residues" evidence="1">
    <location>
        <begin position="260"/>
        <end position="291"/>
    </location>
</feature>
<comment type="caution">
    <text evidence="2">The sequence shown here is derived from an EMBL/GenBank/DDBJ whole genome shotgun (WGS) entry which is preliminary data.</text>
</comment>
<feature type="region of interest" description="Disordered" evidence="1">
    <location>
        <begin position="210"/>
        <end position="342"/>
    </location>
</feature>
<protein>
    <submittedName>
        <fullName evidence="2">Uncharacterized protein</fullName>
    </submittedName>
</protein>
<evidence type="ECO:0000313" key="2">
    <source>
        <dbReference type="EMBL" id="KPM40779.1"/>
    </source>
</evidence>
<sequence>MPCCVYSRTSQRLTAALSGRDARDIPDKGICTPDCFQFALCFPFYGCILAKLQTTVRSFYDIEGTDVSDWTSGCCCPCVTLVRNENEILHRERQAHRVKDRESSVTEPYCSPPRMVHPLELEKYGSPAPTEHTHTHSHRGEPVARDDEAEPDTRALAAIPEVSRETSAAGLPCRSLSNLCHRGWEPSSADPIVTMDTGLVKSHDLGQDLDVYPISRESRPPHGIEEDVRAPASTPTINHSHELRHDDATAAQVAGPSKGHTIERDRLEPLSRPEGLAKESSKHDIHHDHTAPKARPVTPHDLQEDTAIHSLRRGPALHTLDADEATPRKAGDRRAHGLPNDK</sequence>
<evidence type="ECO:0000313" key="3">
    <source>
        <dbReference type="Proteomes" id="UP000050424"/>
    </source>
</evidence>